<gene>
    <name evidence="1" type="ORF">Vau01_081250</name>
</gene>
<evidence type="ECO:0008006" key="3">
    <source>
        <dbReference type="Google" id="ProtNLM"/>
    </source>
</evidence>
<dbReference type="Pfam" id="PF07394">
    <property type="entry name" value="DUF1501"/>
    <property type="match status" value="1"/>
</dbReference>
<proteinExistence type="predicted"/>
<accession>A0A8J4E421</accession>
<sequence length="447" mass="46405">MSLPEPRSRDELLRYGPSVSAAAIRFQSEAVAADLAAQKDRWRFGFTRRRVVAGAGAVGVAALGSQLLTTKVAFGAPGDDRTLIVIMMRGGMDFLSVIVPRGDGNYLSARPNIGIQPAALLDGGAETRFGLNPALAAVHPLWASGQMAAVAAVASPDASRSHFQAQDCYERGAASTAVRTGWMDRVLAQWGAPGTTFRAIAEGSSLPRSLVGTQNKLVLRGIQDFRLEGANDKTLEALAGLYTGLDHPAAAQAGATLQALKSARQVANTASNPAAKYPGGGLAGGLRDVAKLVKAKVGLRMAALDLGGWDMHTGLGNVDGGDMKNNLTQLSECLAAFVTDIGPEALSRVTIVTMSEFGRRVQQNANAGTDHGHGGGMLLLGGGLNGGRVHGRWPGLSSGALDHGDVAGANDYRDVLAEMLKTRFGVANAPAIFPDHQPKRIGAFAGS</sequence>
<dbReference type="InterPro" id="IPR010869">
    <property type="entry name" value="DUF1501"/>
</dbReference>
<dbReference type="EMBL" id="BOPG01000057">
    <property type="protein sequence ID" value="GIJ60609.1"/>
    <property type="molecule type" value="Genomic_DNA"/>
</dbReference>
<organism evidence="1 2">
    <name type="scientific">Virgisporangium aurantiacum</name>
    <dbReference type="NCBI Taxonomy" id="175570"/>
    <lineage>
        <taxon>Bacteria</taxon>
        <taxon>Bacillati</taxon>
        <taxon>Actinomycetota</taxon>
        <taxon>Actinomycetes</taxon>
        <taxon>Micromonosporales</taxon>
        <taxon>Micromonosporaceae</taxon>
        <taxon>Virgisporangium</taxon>
    </lineage>
</organism>
<dbReference type="PANTHER" id="PTHR43737:SF1">
    <property type="entry name" value="DUF1501 DOMAIN-CONTAINING PROTEIN"/>
    <property type="match status" value="1"/>
</dbReference>
<dbReference type="Proteomes" id="UP000612585">
    <property type="component" value="Unassembled WGS sequence"/>
</dbReference>
<dbReference type="AlphaFoldDB" id="A0A8J4E421"/>
<protein>
    <recommendedName>
        <fullName evidence="3">DUF1501 domain-containing protein</fullName>
    </recommendedName>
</protein>
<comment type="caution">
    <text evidence="1">The sequence shown here is derived from an EMBL/GenBank/DDBJ whole genome shotgun (WGS) entry which is preliminary data.</text>
</comment>
<evidence type="ECO:0000313" key="1">
    <source>
        <dbReference type="EMBL" id="GIJ60609.1"/>
    </source>
</evidence>
<dbReference type="RefSeq" id="WP_204005105.1">
    <property type="nucleotide sequence ID" value="NZ_BOPG01000057.1"/>
</dbReference>
<dbReference type="PANTHER" id="PTHR43737">
    <property type="entry name" value="BLL7424 PROTEIN"/>
    <property type="match status" value="1"/>
</dbReference>
<name>A0A8J4E421_9ACTN</name>
<reference evidence="1" key="1">
    <citation type="submission" date="2021-01" db="EMBL/GenBank/DDBJ databases">
        <title>Whole genome shotgun sequence of Virgisporangium aurantiacum NBRC 16421.</title>
        <authorList>
            <person name="Komaki H."/>
            <person name="Tamura T."/>
        </authorList>
    </citation>
    <scope>NUCLEOTIDE SEQUENCE</scope>
    <source>
        <strain evidence="1">NBRC 16421</strain>
    </source>
</reference>
<keyword evidence="2" id="KW-1185">Reference proteome</keyword>
<evidence type="ECO:0000313" key="2">
    <source>
        <dbReference type="Proteomes" id="UP000612585"/>
    </source>
</evidence>